<feature type="compositionally biased region" description="Polar residues" evidence="1">
    <location>
        <begin position="113"/>
        <end position="137"/>
    </location>
</feature>
<dbReference type="AlphaFoldDB" id="A0AAN6DRT2"/>
<evidence type="ECO:0000259" key="2">
    <source>
        <dbReference type="Pfam" id="PF14420"/>
    </source>
</evidence>
<evidence type="ECO:0000313" key="4">
    <source>
        <dbReference type="Proteomes" id="UP001203852"/>
    </source>
</evidence>
<gene>
    <name evidence="3" type="ORF">EDD36DRAFT_467379</name>
</gene>
<dbReference type="Proteomes" id="UP001203852">
    <property type="component" value="Unassembled WGS sequence"/>
</dbReference>
<keyword evidence="4" id="KW-1185">Reference proteome</keyword>
<reference evidence="3" key="1">
    <citation type="journal article" date="2022" name="bioRxiv">
        <title>Deciphering the potential niche of two novel black yeast fungi from a biological soil crust based on their genomes, phenotypes, and melanin regulation.</title>
        <authorList>
            <consortium name="DOE Joint Genome Institute"/>
            <person name="Carr E.C."/>
            <person name="Barton Q."/>
            <person name="Grambo S."/>
            <person name="Sullivan M."/>
            <person name="Renfro C.M."/>
            <person name="Kuo A."/>
            <person name="Pangilinan J."/>
            <person name="Lipzen A."/>
            <person name="Keymanesh K."/>
            <person name="Savage E."/>
            <person name="Barry K."/>
            <person name="Grigoriev I.V."/>
            <person name="Riekhof W.R."/>
            <person name="Harris S.S."/>
        </authorList>
    </citation>
    <scope>NUCLEOTIDE SEQUENCE</scope>
    <source>
        <strain evidence="3">JF 03-4F</strain>
    </source>
</reference>
<accession>A0AAN6DRT2</accession>
<evidence type="ECO:0000313" key="3">
    <source>
        <dbReference type="EMBL" id="KAI1610308.1"/>
    </source>
</evidence>
<dbReference type="InterPro" id="IPR025676">
    <property type="entry name" value="Clr5_dom"/>
</dbReference>
<organism evidence="3 4">
    <name type="scientific">Exophiala viscosa</name>
    <dbReference type="NCBI Taxonomy" id="2486360"/>
    <lineage>
        <taxon>Eukaryota</taxon>
        <taxon>Fungi</taxon>
        <taxon>Dikarya</taxon>
        <taxon>Ascomycota</taxon>
        <taxon>Pezizomycotina</taxon>
        <taxon>Eurotiomycetes</taxon>
        <taxon>Chaetothyriomycetidae</taxon>
        <taxon>Chaetothyriales</taxon>
        <taxon>Herpotrichiellaceae</taxon>
        <taxon>Exophiala</taxon>
    </lineage>
</organism>
<name>A0AAN6DRT2_9EURO</name>
<feature type="compositionally biased region" description="Basic residues" evidence="1">
    <location>
        <begin position="103"/>
        <end position="112"/>
    </location>
</feature>
<sequence>MAQNTTKYRPQSPKDWEELRPVFVRLYIYEKRPLAEVMDIMRDEHKVSASVKMYKNKIKEWKLGKYMKGDLAQQILEGDVASYRVIPAAGSLEEARKKAERSLKRKNARQRARTLNQPSPLITESISTPTSPGSPEETSAALVPWSSSPESFVSPSIGTIHFTTGVTERFLKNLRAWTHEAYSQGHWDTSIQLPGQHNGGRGAARLLSSYLTSGINLYESGKHKLAWGHWHQAFEGFQSPDLFKSWYHDIPMRLLFEVGRVAHMGTIHQPLAASLLKNIKRWAHKFLEPEDCRHALFSAFGELEVSQLKDLYERAARCMFNGLEARVEKHNPLLYEVRLNRALDMLWYDPEADMAEWLPHVEEVDEICGSNNYYSVYFLLLEAYRLVARDSHDEVDHVCSQVKRRLTDLEQTHGSIDPWRVGLGYRRLGRLQHEKGQFADARRSFNTAYRYVSSDPKLSRSVLIEICQRQMSMATDQEDECLWQGILSEMEQETKPHVEDNDRLRKPSGPSAHAKPQVNRQRGLSPARSNTW</sequence>
<protein>
    <recommendedName>
        <fullName evidence="2">Clr5 domain-containing protein</fullName>
    </recommendedName>
</protein>
<dbReference type="PANTHER" id="PTHR38788:SF3">
    <property type="entry name" value="CLR5 DOMAIN-CONTAINING PROTEIN"/>
    <property type="match status" value="1"/>
</dbReference>
<dbReference type="Pfam" id="PF14420">
    <property type="entry name" value="Clr5"/>
    <property type="match status" value="1"/>
</dbReference>
<feature type="compositionally biased region" description="Basic and acidic residues" evidence="1">
    <location>
        <begin position="492"/>
        <end position="505"/>
    </location>
</feature>
<dbReference type="PANTHER" id="PTHR38788">
    <property type="entry name" value="CLR5 DOMAIN-CONTAINING PROTEIN"/>
    <property type="match status" value="1"/>
</dbReference>
<feature type="domain" description="Clr5" evidence="2">
    <location>
        <begin position="12"/>
        <end position="65"/>
    </location>
</feature>
<dbReference type="EMBL" id="MU404358">
    <property type="protein sequence ID" value="KAI1610308.1"/>
    <property type="molecule type" value="Genomic_DNA"/>
</dbReference>
<feature type="compositionally biased region" description="Polar residues" evidence="1">
    <location>
        <begin position="518"/>
        <end position="532"/>
    </location>
</feature>
<comment type="caution">
    <text evidence="3">The sequence shown here is derived from an EMBL/GenBank/DDBJ whole genome shotgun (WGS) entry which is preliminary data.</text>
</comment>
<evidence type="ECO:0000256" key="1">
    <source>
        <dbReference type="SAM" id="MobiDB-lite"/>
    </source>
</evidence>
<feature type="region of interest" description="Disordered" evidence="1">
    <location>
        <begin position="492"/>
        <end position="532"/>
    </location>
</feature>
<proteinExistence type="predicted"/>
<feature type="region of interest" description="Disordered" evidence="1">
    <location>
        <begin position="97"/>
        <end position="142"/>
    </location>
</feature>